<dbReference type="EMBL" id="SNRW01018932">
    <property type="protein sequence ID" value="KAA6366863.1"/>
    <property type="molecule type" value="Genomic_DNA"/>
</dbReference>
<evidence type="ECO:0000313" key="2">
    <source>
        <dbReference type="Proteomes" id="UP000324800"/>
    </source>
</evidence>
<comment type="caution">
    <text evidence="1">The sequence shown here is derived from an EMBL/GenBank/DDBJ whole genome shotgun (WGS) entry which is preliminary data.</text>
</comment>
<organism evidence="1 2">
    <name type="scientific">Streblomastix strix</name>
    <dbReference type="NCBI Taxonomy" id="222440"/>
    <lineage>
        <taxon>Eukaryota</taxon>
        <taxon>Metamonada</taxon>
        <taxon>Preaxostyla</taxon>
        <taxon>Oxymonadida</taxon>
        <taxon>Streblomastigidae</taxon>
        <taxon>Streblomastix</taxon>
    </lineage>
</organism>
<evidence type="ECO:0000313" key="1">
    <source>
        <dbReference type="EMBL" id="KAA6366863.1"/>
    </source>
</evidence>
<name>A0A5J4U9J3_9EUKA</name>
<reference evidence="1 2" key="1">
    <citation type="submission" date="2019-03" db="EMBL/GenBank/DDBJ databases">
        <title>Single cell metagenomics reveals metabolic interactions within the superorganism composed of flagellate Streblomastix strix and complex community of Bacteroidetes bacteria on its surface.</title>
        <authorList>
            <person name="Treitli S.C."/>
            <person name="Kolisko M."/>
            <person name="Husnik F."/>
            <person name="Keeling P."/>
            <person name="Hampl V."/>
        </authorList>
    </citation>
    <scope>NUCLEOTIDE SEQUENCE [LARGE SCALE GENOMIC DNA]</scope>
    <source>
        <strain evidence="1">ST1C</strain>
    </source>
</reference>
<gene>
    <name evidence="1" type="ORF">EZS28_037610</name>
</gene>
<dbReference type="Proteomes" id="UP000324800">
    <property type="component" value="Unassembled WGS sequence"/>
</dbReference>
<dbReference type="AlphaFoldDB" id="A0A5J4U9J3"/>
<sequence>MEVFQQPRLNEAIVRLSSGKLFTGVKEVESLNAHYRCLKMINVLLINGSQELIYRIIFDLKEMKVLSAVMSCAGGGSDIDDIISASIECLHVLLINKVNSQISIVIKNFMNRMKEEMELEGMSEDNDTFLYHTDARIGGVVFLAKQMKAELKQ</sequence>
<proteinExistence type="predicted"/>
<protein>
    <submittedName>
        <fullName evidence="1">Uncharacterized protein</fullName>
    </submittedName>
</protein>
<accession>A0A5J4U9J3</accession>